<evidence type="ECO:0000259" key="1">
    <source>
        <dbReference type="Pfam" id="PF01872"/>
    </source>
</evidence>
<sequence length="128" mass="14299">MVENVSNNRASFIDEELVCQKAKDLLKVNTMMLGGGAVINWSFMQKGLVDEMSLLMAPAADGCSTTQPLFLAKEGLTDDQPIIFDPTHIELMPDKKIWMRFNVGAKSAHDFDKDEEYQAVQEMIKANS</sequence>
<dbReference type="SUPFAM" id="SSF53597">
    <property type="entry name" value="Dihydrofolate reductase-like"/>
    <property type="match status" value="1"/>
</dbReference>
<reference evidence="2 3" key="1">
    <citation type="submission" date="2023-10" db="EMBL/GenBank/DDBJ databases">
        <title>Veillonella sp. nov., isolated from a pig farm feces dump.</title>
        <authorList>
            <person name="Chang Y.-H."/>
        </authorList>
    </citation>
    <scope>NUCLEOTIDE SEQUENCE [LARGE SCALE GENOMIC DNA]</scope>
    <source>
        <strain evidence="2 3">YH-vei2233</strain>
    </source>
</reference>
<organism evidence="2 3">
    <name type="scientific">Veillonella absiana</name>
    <dbReference type="NCBI Taxonomy" id="3079305"/>
    <lineage>
        <taxon>Bacteria</taxon>
        <taxon>Bacillati</taxon>
        <taxon>Bacillota</taxon>
        <taxon>Negativicutes</taxon>
        <taxon>Veillonellales</taxon>
        <taxon>Veillonellaceae</taxon>
        <taxon>Veillonella</taxon>
    </lineage>
</organism>
<dbReference type="Proteomes" id="UP001272515">
    <property type="component" value="Unassembled WGS sequence"/>
</dbReference>
<accession>A0ABU3Z636</accession>
<proteinExistence type="predicted"/>
<name>A0ABU3Z636_9FIRM</name>
<evidence type="ECO:0000313" key="2">
    <source>
        <dbReference type="EMBL" id="MDV5087369.1"/>
    </source>
</evidence>
<keyword evidence="3" id="KW-1185">Reference proteome</keyword>
<dbReference type="RefSeq" id="WP_295188799.1">
    <property type="nucleotide sequence ID" value="NZ_JAWJZA010000009.1"/>
</dbReference>
<dbReference type="InterPro" id="IPR024072">
    <property type="entry name" value="DHFR-like_dom_sf"/>
</dbReference>
<dbReference type="EMBL" id="JAWJZB010000001">
    <property type="protein sequence ID" value="MDV5087369.1"/>
    <property type="molecule type" value="Genomic_DNA"/>
</dbReference>
<feature type="domain" description="Bacterial bifunctional deaminase-reductase C-terminal" evidence="1">
    <location>
        <begin position="14"/>
        <end position="67"/>
    </location>
</feature>
<protein>
    <submittedName>
        <fullName evidence="2">Dihydrofolate reductase family protein</fullName>
    </submittedName>
</protein>
<evidence type="ECO:0000313" key="3">
    <source>
        <dbReference type="Proteomes" id="UP001272515"/>
    </source>
</evidence>
<gene>
    <name evidence="2" type="ORF">RVY80_00665</name>
</gene>
<dbReference type="InterPro" id="IPR002734">
    <property type="entry name" value="RibDG_C"/>
</dbReference>
<dbReference type="Pfam" id="PF01872">
    <property type="entry name" value="RibD_C"/>
    <property type="match status" value="1"/>
</dbReference>
<dbReference type="Gene3D" id="3.40.430.10">
    <property type="entry name" value="Dihydrofolate Reductase, subunit A"/>
    <property type="match status" value="1"/>
</dbReference>
<comment type="caution">
    <text evidence="2">The sequence shown here is derived from an EMBL/GenBank/DDBJ whole genome shotgun (WGS) entry which is preliminary data.</text>
</comment>